<dbReference type="EC" id="5.6.2.3" evidence="9"/>
<keyword evidence="13" id="KW-1185">Reference proteome</keyword>
<name>A0ABR0F9L8_9PEZI</name>
<keyword evidence="6" id="KW-0238">DNA-binding</keyword>
<keyword evidence="4 9" id="KW-0347">Helicase</keyword>
<evidence type="ECO:0000256" key="8">
    <source>
        <dbReference type="ARBA" id="ARBA00023235"/>
    </source>
</evidence>
<evidence type="ECO:0000256" key="9">
    <source>
        <dbReference type="RuleBase" id="RU363044"/>
    </source>
</evidence>
<dbReference type="Pfam" id="PF05970">
    <property type="entry name" value="PIF1"/>
    <property type="match status" value="1"/>
</dbReference>
<dbReference type="Gene3D" id="3.40.50.300">
    <property type="entry name" value="P-loop containing nucleotide triphosphate hydrolases"/>
    <property type="match status" value="2"/>
</dbReference>
<keyword evidence="1 9" id="KW-0547">Nucleotide-binding</keyword>
<dbReference type="RefSeq" id="XP_062729659.1">
    <property type="nucleotide sequence ID" value="XM_062880513.1"/>
</dbReference>
<keyword evidence="9" id="KW-0233">DNA recombination</keyword>
<sequence length="777" mass="88757">MSFLPLSNRTLSFSSQTTVAIRTTAKHAQATRKIHQSIIMSKKRRASPDVSHGRIGRPAPVEFDPWNRPLTPQASNAAEEWRTIRRQIDTIEDADLDSQHVIRLLTLAAEHRREYTRLAAGWKMLDHVLQPKSRTYEPLPLVQHDFLPEPDLYLDPFVDPSRNQAIKDCVSKYQQLKQSLDGFDPRSGAQWPIYELVEAERRRREYNSMVGSHVSVPPHQVPDEVSPQQLSSNSQELQEPIPGPEPVLEERPPLCPEQEAVVKLAEQGRNIFYTGSAGCGKSTVLHEIKRRLEAQGKVVKVIAPTGLVALAINGSTTWTFMGWAPDFNKMPLDKLCGVTKANERVRKALRRVHTLIIDEISMVESNFFVRMDSALRFVRKRDPEEDRHTGPDPASLPFGGIQLIVTGDFCQLPPIKPFKHCVTCGFELSTTKTCANRACHQSQFRLEDQFAFSSAAWQKCNFNYVYLKTIHRQRDEEFRALLEKCRTGIAFSQADIEILMNHKSSTEDAVRLMPTREEVYETNDRAFKKLPDPEFSYKCSDGRHIQENHQYLEYKYALQQNGDDRNHRVINFGDDNHRFERVLKLKKDMSVLLLVNLNLREGLCNGSQGIIVDFESHSVGSLMRTLEGRPGLTYTQKEAIGTFASRNLNSEEPRMIALPVVRFQNGIERTILPECLVNEVGDPAPYSFVWRAQIPLMAGYALTIHKAQGMTLERVVINLENVFEDKQVYVALSRAKTLDGLKIEGDKESVKKVLERALQEDLQVQRFMEKTQWIEFE</sequence>
<feature type="region of interest" description="Disordered" evidence="10">
    <location>
        <begin position="212"/>
        <end position="251"/>
    </location>
</feature>
<evidence type="ECO:0000256" key="2">
    <source>
        <dbReference type="ARBA" id="ARBA00022763"/>
    </source>
</evidence>
<evidence type="ECO:0000313" key="12">
    <source>
        <dbReference type="EMBL" id="KAK4640683.1"/>
    </source>
</evidence>
<evidence type="ECO:0000256" key="4">
    <source>
        <dbReference type="ARBA" id="ARBA00022806"/>
    </source>
</evidence>
<comment type="cofactor">
    <cofactor evidence="9">
        <name>Mg(2+)</name>
        <dbReference type="ChEBI" id="CHEBI:18420"/>
    </cofactor>
</comment>
<keyword evidence="8" id="KW-0413">Isomerase</keyword>
<evidence type="ECO:0000256" key="1">
    <source>
        <dbReference type="ARBA" id="ARBA00022741"/>
    </source>
</evidence>
<keyword evidence="2 9" id="KW-0227">DNA damage</keyword>
<dbReference type="Proteomes" id="UP001322138">
    <property type="component" value="Unassembled WGS sequence"/>
</dbReference>
<dbReference type="GeneID" id="87899995"/>
<dbReference type="EMBL" id="JAFFGZ010000008">
    <property type="protein sequence ID" value="KAK4640683.1"/>
    <property type="molecule type" value="Genomic_DNA"/>
</dbReference>
<dbReference type="PANTHER" id="PTHR47642:SF5">
    <property type="entry name" value="ATP-DEPENDENT DNA HELICASE"/>
    <property type="match status" value="1"/>
</dbReference>
<feature type="domain" description="AAA+ ATPase" evidence="11">
    <location>
        <begin position="267"/>
        <end position="408"/>
    </location>
</feature>
<dbReference type="InterPro" id="IPR010285">
    <property type="entry name" value="DNA_helicase_pif1-like_DEAD"/>
</dbReference>
<keyword evidence="3 9" id="KW-0378">Hydrolase</keyword>
<evidence type="ECO:0000259" key="11">
    <source>
        <dbReference type="SMART" id="SM00382"/>
    </source>
</evidence>
<comment type="caution">
    <text evidence="12">The sequence shown here is derived from an EMBL/GenBank/DDBJ whole genome shotgun (WGS) entry which is preliminary data.</text>
</comment>
<gene>
    <name evidence="12" type="ORF">QC761_600550</name>
</gene>
<evidence type="ECO:0000256" key="10">
    <source>
        <dbReference type="SAM" id="MobiDB-lite"/>
    </source>
</evidence>
<evidence type="ECO:0000313" key="13">
    <source>
        <dbReference type="Proteomes" id="UP001322138"/>
    </source>
</evidence>
<comment type="similarity">
    <text evidence="9">Belongs to the helicase family.</text>
</comment>
<evidence type="ECO:0000256" key="5">
    <source>
        <dbReference type="ARBA" id="ARBA00022840"/>
    </source>
</evidence>
<dbReference type="InterPro" id="IPR049163">
    <property type="entry name" value="Pif1-like_2B_dom"/>
</dbReference>
<dbReference type="Pfam" id="PF21530">
    <property type="entry name" value="Pif1_2B_dom"/>
    <property type="match status" value="1"/>
</dbReference>
<feature type="region of interest" description="Disordered" evidence="10">
    <location>
        <begin position="26"/>
        <end position="78"/>
    </location>
</feature>
<dbReference type="InterPro" id="IPR003593">
    <property type="entry name" value="AAA+_ATPase"/>
</dbReference>
<evidence type="ECO:0000256" key="6">
    <source>
        <dbReference type="ARBA" id="ARBA00023125"/>
    </source>
</evidence>
<organism evidence="12 13">
    <name type="scientific">Podospora bellae-mahoneyi</name>
    <dbReference type="NCBI Taxonomy" id="2093777"/>
    <lineage>
        <taxon>Eukaryota</taxon>
        <taxon>Fungi</taxon>
        <taxon>Dikarya</taxon>
        <taxon>Ascomycota</taxon>
        <taxon>Pezizomycotina</taxon>
        <taxon>Sordariomycetes</taxon>
        <taxon>Sordariomycetidae</taxon>
        <taxon>Sordariales</taxon>
        <taxon>Podosporaceae</taxon>
        <taxon>Podospora</taxon>
    </lineage>
</organism>
<comment type="catalytic activity">
    <reaction evidence="9">
        <text>ATP + H2O = ADP + phosphate + H(+)</text>
        <dbReference type="Rhea" id="RHEA:13065"/>
        <dbReference type="ChEBI" id="CHEBI:15377"/>
        <dbReference type="ChEBI" id="CHEBI:15378"/>
        <dbReference type="ChEBI" id="CHEBI:30616"/>
        <dbReference type="ChEBI" id="CHEBI:43474"/>
        <dbReference type="ChEBI" id="CHEBI:456216"/>
        <dbReference type="EC" id="5.6.2.3"/>
    </reaction>
</comment>
<dbReference type="InterPro" id="IPR051055">
    <property type="entry name" value="PIF1_helicase"/>
</dbReference>
<keyword evidence="7 9" id="KW-0234">DNA repair</keyword>
<dbReference type="InterPro" id="IPR027417">
    <property type="entry name" value="P-loop_NTPase"/>
</dbReference>
<reference evidence="12 13" key="1">
    <citation type="journal article" date="2023" name="bioRxiv">
        <title>High-quality genome assemblies of four members of thePodospora anserinaspecies complex.</title>
        <authorList>
            <person name="Ament-Velasquez S.L."/>
            <person name="Vogan A.A."/>
            <person name="Wallerman O."/>
            <person name="Hartmann F."/>
            <person name="Gautier V."/>
            <person name="Silar P."/>
            <person name="Giraud T."/>
            <person name="Johannesson H."/>
        </authorList>
    </citation>
    <scope>NUCLEOTIDE SEQUENCE [LARGE SCALE GENOMIC DNA]</scope>
    <source>
        <strain evidence="12 13">CBS 112042</strain>
    </source>
</reference>
<dbReference type="CDD" id="cd18809">
    <property type="entry name" value="SF1_C_RecD"/>
    <property type="match status" value="1"/>
</dbReference>
<feature type="compositionally biased region" description="Low complexity" evidence="10">
    <location>
        <begin position="226"/>
        <end position="240"/>
    </location>
</feature>
<accession>A0ABR0F9L8</accession>
<evidence type="ECO:0000256" key="7">
    <source>
        <dbReference type="ARBA" id="ARBA00023204"/>
    </source>
</evidence>
<dbReference type="PANTHER" id="PTHR47642">
    <property type="entry name" value="ATP-DEPENDENT DNA HELICASE"/>
    <property type="match status" value="1"/>
</dbReference>
<feature type="compositionally biased region" description="Basic residues" evidence="10">
    <location>
        <begin position="29"/>
        <end position="45"/>
    </location>
</feature>
<evidence type="ECO:0000256" key="3">
    <source>
        <dbReference type="ARBA" id="ARBA00022801"/>
    </source>
</evidence>
<proteinExistence type="inferred from homology"/>
<protein>
    <recommendedName>
        <fullName evidence="9">ATP-dependent DNA helicase</fullName>
        <ecNumber evidence="9">5.6.2.3</ecNumber>
    </recommendedName>
</protein>
<keyword evidence="5 9" id="KW-0067">ATP-binding</keyword>
<dbReference type="SMART" id="SM00382">
    <property type="entry name" value="AAA"/>
    <property type="match status" value="1"/>
</dbReference>
<dbReference type="SUPFAM" id="SSF52540">
    <property type="entry name" value="P-loop containing nucleoside triphosphate hydrolases"/>
    <property type="match status" value="2"/>
</dbReference>